<dbReference type="SUPFAM" id="SSF47323">
    <property type="entry name" value="Anticodon-binding domain of a subclass of class I aminoacyl-tRNA synthetases"/>
    <property type="match status" value="1"/>
</dbReference>
<dbReference type="InterPro" id="IPR015273">
    <property type="entry name" value="Cys-tRNA-synt_Ia_DALR"/>
</dbReference>
<comment type="similarity">
    <text evidence="1 12">Belongs to the class-I aminoacyl-tRNA synthetase family.</text>
</comment>
<dbReference type="InterPro" id="IPR032678">
    <property type="entry name" value="tRNA-synt_1_cat_dom"/>
</dbReference>
<feature type="binding site" evidence="12">
    <location>
        <position position="219"/>
    </location>
    <ligand>
        <name>Zn(2+)</name>
        <dbReference type="ChEBI" id="CHEBI:29105"/>
    </ligand>
</feature>
<dbReference type="InterPro" id="IPR009080">
    <property type="entry name" value="tRNAsynth_Ia_anticodon-bd"/>
</dbReference>
<evidence type="ECO:0000256" key="2">
    <source>
        <dbReference type="ARBA" id="ARBA00011245"/>
    </source>
</evidence>
<dbReference type="CDD" id="cd00672">
    <property type="entry name" value="CysRS_core"/>
    <property type="match status" value="1"/>
</dbReference>
<dbReference type="RefSeq" id="WP_209705861.1">
    <property type="nucleotide sequence ID" value="NZ_JAFIDA010000001.1"/>
</dbReference>
<dbReference type="GO" id="GO:0006423">
    <property type="term" value="P:cysteinyl-tRNA aminoacylation"/>
    <property type="evidence" value="ECO:0007669"/>
    <property type="project" value="UniProtKB-UniRule"/>
</dbReference>
<dbReference type="SMART" id="SM00840">
    <property type="entry name" value="DALR_2"/>
    <property type="match status" value="1"/>
</dbReference>
<feature type="short sequence motif" description="'KMSKS' region" evidence="12">
    <location>
        <begin position="275"/>
        <end position="279"/>
    </location>
</feature>
<feature type="short sequence motif" description="'HIGH' region" evidence="12">
    <location>
        <begin position="31"/>
        <end position="41"/>
    </location>
</feature>
<evidence type="ECO:0000256" key="1">
    <source>
        <dbReference type="ARBA" id="ARBA00005594"/>
    </source>
</evidence>
<evidence type="ECO:0000256" key="10">
    <source>
        <dbReference type="ARBA" id="ARBA00023146"/>
    </source>
</evidence>
<dbReference type="NCBIfam" id="TIGR00435">
    <property type="entry name" value="cysS"/>
    <property type="match status" value="1"/>
</dbReference>
<dbReference type="GO" id="GO:0004817">
    <property type="term" value="F:cysteine-tRNA ligase activity"/>
    <property type="evidence" value="ECO:0007669"/>
    <property type="project" value="UniProtKB-UniRule"/>
</dbReference>
<feature type="domain" description="Cysteinyl-tRNA synthetase class Ia DALR" evidence="13">
    <location>
        <begin position="359"/>
        <end position="420"/>
    </location>
</feature>
<dbReference type="InterPro" id="IPR024909">
    <property type="entry name" value="Cys-tRNA/MSH_ligase"/>
</dbReference>
<dbReference type="Gene3D" id="3.40.50.620">
    <property type="entry name" value="HUPs"/>
    <property type="match status" value="1"/>
</dbReference>
<evidence type="ECO:0000256" key="6">
    <source>
        <dbReference type="ARBA" id="ARBA00022741"/>
    </source>
</evidence>
<evidence type="ECO:0000256" key="8">
    <source>
        <dbReference type="ARBA" id="ARBA00022840"/>
    </source>
</evidence>
<accession>A0A940PXS3</accession>
<feature type="binding site" evidence="12">
    <location>
        <position position="244"/>
    </location>
    <ligand>
        <name>Zn(2+)</name>
        <dbReference type="ChEBI" id="CHEBI:29105"/>
    </ligand>
</feature>
<keyword evidence="3 12" id="KW-0963">Cytoplasm</keyword>
<feature type="binding site" evidence="12">
    <location>
        <position position="29"/>
    </location>
    <ligand>
        <name>Zn(2+)</name>
        <dbReference type="ChEBI" id="CHEBI:29105"/>
    </ligand>
</feature>
<dbReference type="EMBL" id="JAFIDA010000001">
    <property type="protein sequence ID" value="MBP1327051.1"/>
    <property type="molecule type" value="Genomic_DNA"/>
</dbReference>
<protein>
    <recommendedName>
        <fullName evidence="12">Cysteine--tRNA ligase</fullName>
        <ecNumber evidence="12">6.1.1.16</ecNumber>
    </recommendedName>
    <alternativeName>
        <fullName evidence="12">Cysteinyl-tRNA synthetase</fullName>
        <shortName evidence="12">CysRS</shortName>
    </alternativeName>
</protein>
<dbReference type="SUPFAM" id="SSF52374">
    <property type="entry name" value="Nucleotidylyl transferase"/>
    <property type="match status" value="1"/>
</dbReference>
<name>A0A940PXS3_9MICO</name>
<dbReference type="EC" id="6.1.1.16" evidence="12"/>
<dbReference type="HAMAP" id="MF_00041">
    <property type="entry name" value="Cys_tRNA_synth"/>
    <property type="match status" value="1"/>
</dbReference>
<keyword evidence="10 12" id="KW-0030">Aminoacyl-tRNA synthetase</keyword>
<dbReference type="GO" id="GO:0008270">
    <property type="term" value="F:zinc ion binding"/>
    <property type="evidence" value="ECO:0007669"/>
    <property type="project" value="UniProtKB-UniRule"/>
</dbReference>
<gene>
    <name evidence="12" type="primary">cysS</name>
    <name evidence="14" type="ORF">JOF28_002283</name>
</gene>
<keyword evidence="4 12" id="KW-0436">Ligase</keyword>
<comment type="subunit">
    <text evidence="2 12">Monomer.</text>
</comment>
<dbReference type="PANTHER" id="PTHR10890">
    <property type="entry name" value="CYSTEINYL-TRNA SYNTHETASE"/>
    <property type="match status" value="1"/>
</dbReference>
<comment type="caution">
    <text evidence="14">The sequence shown here is derived from an EMBL/GenBank/DDBJ whole genome shotgun (WGS) entry which is preliminary data.</text>
</comment>
<reference evidence="14" key="1">
    <citation type="submission" date="2021-02" db="EMBL/GenBank/DDBJ databases">
        <title>Sequencing the genomes of 1000 actinobacteria strains.</title>
        <authorList>
            <person name="Klenk H.-P."/>
        </authorList>
    </citation>
    <scope>NUCLEOTIDE SEQUENCE</scope>
    <source>
        <strain evidence="14">DSM 22850</strain>
    </source>
</reference>
<keyword evidence="9 12" id="KW-0648">Protein biosynthesis</keyword>
<feature type="binding site" evidence="12">
    <location>
        <position position="278"/>
    </location>
    <ligand>
        <name>ATP</name>
        <dbReference type="ChEBI" id="CHEBI:30616"/>
    </ligand>
</feature>
<dbReference type="InterPro" id="IPR015803">
    <property type="entry name" value="Cys-tRNA-ligase"/>
</dbReference>
<dbReference type="Gene3D" id="1.20.120.1910">
    <property type="entry name" value="Cysteine-tRNA ligase, C-terminal anti-codon recognition domain"/>
    <property type="match status" value="1"/>
</dbReference>
<keyword evidence="6 12" id="KW-0547">Nucleotide-binding</keyword>
<dbReference type="GO" id="GO:0005829">
    <property type="term" value="C:cytosol"/>
    <property type="evidence" value="ECO:0007669"/>
    <property type="project" value="TreeGrafter"/>
</dbReference>
<evidence type="ECO:0000256" key="11">
    <source>
        <dbReference type="ARBA" id="ARBA00047398"/>
    </source>
</evidence>
<dbReference type="Proteomes" id="UP000675163">
    <property type="component" value="Unassembled WGS sequence"/>
</dbReference>
<dbReference type="PANTHER" id="PTHR10890:SF30">
    <property type="entry name" value="CYSTEINE--TRNA LIGASE"/>
    <property type="match status" value="1"/>
</dbReference>
<dbReference type="Pfam" id="PF23493">
    <property type="entry name" value="CysS_C"/>
    <property type="match status" value="1"/>
</dbReference>
<dbReference type="InterPro" id="IPR014729">
    <property type="entry name" value="Rossmann-like_a/b/a_fold"/>
</dbReference>
<keyword evidence="8 12" id="KW-0067">ATP-binding</keyword>
<evidence type="ECO:0000313" key="15">
    <source>
        <dbReference type="Proteomes" id="UP000675163"/>
    </source>
</evidence>
<evidence type="ECO:0000256" key="3">
    <source>
        <dbReference type="ARBA" id="ARBA00022490"/>
    </source>
</evidence>
<dbReference type="InterPro" id="IPR056411">
    <property type="entry name" value="CysS_C"/>
</dbReference>
<keyword evidence="7 12" id="KW-0862">Zinc</keyword>
<evidence type="ECO:0000256" key="12">
    <source>
        <dbReference type="HAMAP-Rule" id="MF_00041"/>
    </source>
</evidence>
<dbReference type="Pfam" id="PF09190">
    <property type="entry name" value="DALR_2"/>
    <property type="match status" value="1"/>
</dbReference>
<evidence type="ECO:0000256" key="7">
    <source>
        <dbReference type="ARBA" id="ARBA00022833"/>
    </source>
</evidence>
<dbReference type="AlphaFoldDB" id="A0A940PXS3"/>
<proteinExistence type="inferred from homology"/>
<comment type="catalytic activity">
    <reaction evidence="11 12">
        <text>tRNA(Cys) + L-cysteine + ATP = L-cysteinyl-tRNA(Cys) + AMP + diphosphate</text>
        <dbReference type="Rhea" id="RHEA:17773"/>
        <dbReference type="Rhea" id="RHEA-COMP:9661"/>
        <dbReference type="Rhea" id="RHEA-COMP:9679"/>
        <dbReference type="ChEBI" id="CHEBI:30616"/>
        <dbReference type="ChEBI" id="CHEBI:33019"/>
        <dbReference type="ChEBI" id="CHEBI:35235"/>
        <dbReference type="ChEBI" id="CHEBI:78442"/>
        <dbReference type="ChEBI" id="CHEBI:78517"/>
        <dbReference type="ChEBI" id="CHEBI:456215"/>
        <dbReference type="EC" id="6.1.1.16"/>
    </reaction>
</comment>
<dbReference type="PRINTS" id="PR00983">
    <property type="entry name" value="TRNASYNTHCYS"/>
</dbReference>
<comment type="cofactor">
    <cofactor evidence="12">
        <name>Zn(2+)</name>
        <dbReference type="ChEBI" id="CHEBI:29105"/>
    </cofactor>
    <text evidence="12">Binds 1 zinc ion per subunit.</text>
</comment>
<keyword evidence="15" id="KW-1185">Reference proteome</keyword>
<evidence type="ECO:0000259" key="13">
    <source>
        <dbReference type="SMART" id="SM00840"/>
    </source>
</evidence>
<organism evidence="14 15">
    <name type="scientific">Leucobacter exalbidus</name>
    <dbReference type="NCBI Taxonomy" id="662960"/>
    <lineage>
        <taxon>Bacteria</taxon>
        <taxon>Bacillati</taxon>
        <taxon>Actinomycetota</taxon>
        <taxon>Actinomycetes</taxon>
        <taxon>Micrococcales</taxon>
        <taxon>Microbacteriaceae</taxon>
        <taxon>Leucobacter</taxon>
    </lineage>
</organism>
<feature type="binding site" evidence="12">
    <location>
        <position position="248"/>
    </location>
    <ligand>
        <name>Zn(2+)</name>
        <dbReference type="ChEBI" id="CHEBI:29105"/>
    </ligand>
</feature>
<dbReference type="Pfam" id="PF01406">
    <property type="entry name" value="tRNA-synt_1e"/>
    <property type="match status" value="1"/>
</dbReference>
<evidence type="ECO:0000313" key="14">
    <source>
        <dbReference type="EMBL" id="MBP1327051.1"/>
    </source>
</evidence>
<sequence>MKQRIYDSRAQALVDFAPREDGKVGMYVCGPTVQSAPHIGHLRSALVYDQMRRWFAATGLDVTLIRNVTDIDDKILDNARIAQAAGGTEQWWALAYRVEREFTAAYEALGVLAPTYEPRATANIAEMITLIEQLIERGHAYPAADGSASVYFDTASWPTYGELTHQMRDQMEDAADSEPVGKRDPRDFALWKAYRDTEPETASWDSPWGLGRPGWHIECSAMATRYLGTEFDVHGGGLDLRFPHHENELAQSRAAGHGFARHWVHNGLVNTGGQKMSKSLGNSLFASDLLASARPIVLRYFLGSAHYRSVLEFSESSLSEAASAFERIEGFLTRAAEQLGDSAAVTPQTESSLADLPAEFIAAMLDDFALPQALAALHGAVRAGNTALESGDEAGLATHAREVAAMLDVLGLNPRDAAWAEGSGPEDASDRSALGALVEALITQRAEARARKDFAESDAIRDRLLDAGIALEDTPKQTRWSLT</sequence>
<keyword evidence="5 12" id="KW-0479">Metal-binding</keyword>
<evidence type="ECO:0000256" key="9">
    <source>
        <dbReference type="ARBA" id="ARBA00022917"/>
    </source>
</evidence>
<evidence type="ECO:0000256" key="4">
    <source>
        <dbReference type="ARBA" id="ARBA00022598"/>
    </source>
</evidence>
<comment type="subcellular location">
    <subcellularLocation>
        <location evidence="12">Cytoplasm</location>
    </subcellularLocation>
</comment>
<evidence type="ECO:0000256" key="5">
    <source>
        <dbReference type="ARBA" id="ARBA00022723"/>
    </source>
</evidence>
<dbReference type="GO" id="GO:0005524">
    <property type="term" value="F:ATP binding"/>
    <property type="evidence" value="ECO:0007669"/>
    <property type="project" value="UniProtKB-UniRule"/>
</dbReference>